<name>A0AAD7SJC9_9TELE</name>
<keyword evidence="3" id="KW-1185">Reference proteome</keyword>
<feature type="compositionally biased region" description="Polar residues" evidence="1">
    <location>
        <begin position="129"/>
        <end position="141"/>
    </location>
</feature>
<feature type="region of interest" description="Disordered" evidence="1">
    <location>
        <begin position="119"/>
        <end position="218"/>
    </location>
</feature>
<evidence type="ECO:0000256" key="1">
    <source>
        <dbReference type="SAM" id="MobiDB-lite"/>
    </source>
</evidence>
<gene>
    <name evidence="2" type="ORF">AAFF_G00349090</name>
</gene>
<dbReference type="EMBL" id="JAINUG010000057">
    <property type="protein sequence ID" value="KAJ8403583.1"/>
    <property type="molecule type" value="Genomic_DNA"/>
</dbReference>
<evidence type="ECO:0000313" key="3">
    <source>
        <dbReference type="Proteomes" id="UP001221898"/>
    </source>
</evidence>
<comment type="caution">
    <text evidence="2">The sequence shown here is derived from an EMBL/GenBank/DDBJ whole genome shotgun (WGS) entry which is preliminary data.</text>
</comment>
<reference evidence="2" key="1">
    <citation type="journal article" date="2023" name="Science">
        <title>Genome structures resolve the early diversification of teleost fishes.</title>
        <authorList>
            <person name="Parey E."/>
            <person name="Louis A."/>
            <person name="Montfort J."/>
            <person name="Bouchez O."/>
            <person name="Roques C."/>
            <person name="Iampietro C."/>
            <person name="Lluch J."/>
            <person name="Castinel A."/>
            <person name="Donnadieu C."/>
            <person name="Desvignes T."/>
            <person name="Floi Bucao C."/>
            <person name="Jouanno E."/>
            <person name="Wen M."/>
            <person name="Mejri S."/>
            <person name="Dirks R."/>
            <person name="Jansen H."/>
            <person name="Henkel C."/>
            <person name="Chen W.J."/>
            <person name="Zahm M."/>
            <person name="Cabau C."/>
            <person name="Klopp C."/>
            <person name="Thompson A.W."/>
            <person name="Robinson-Rechavi M."/>
            <person name="Braasch I."/>
            <person name="Lecointre G."/>
            <person name="Bobe J."/>
            <person name="Postlethwait J.H."/>
            <person name="Berthelot C."/>
            <person name="Roest Crollius H."/>
            <person name="Guiguen Y."/>
        </authorList>
    </citation>
    <scope>NUCLEOTIDE SEQUENCE</scope>
    <source>
        <strain evidence="2">NC1722</strain>
    </source>
</reference>
<organism evidence="2 3">
    <name type="scientific">Aldrovandia affinis</name>
    <dbReference type="NCBI Taxonomy" id="143900"/>
    <lineage>
        <taxon>Eukaryota</taxon>
        <taxon>Metazoa</taxon>
        <taxon>Chordata</taxon>
        <taxon>Craniata</taxon>
        <taxon>Vertebrata</taxon>
        <taxon>Euteleostomi</taxon>
        <taxon>Actinopterygii</taxon>
        <taxon>Neopterygii</taxon>
        <taxon>Teleostei</taxon>
        <taxon>Notacanthiformes</taxon>
        <taxon>Halosauridae</taxon>
        <taxon>Aldrovandia</taxon>
    </lineage>
</organism>
<dbReference type="Proteomes" id="UP001221898">
    <property type="component" value="Unassembled WGS sequence"/>
</dbReference>
<feature type="compositionally biased region" description="Basic and acidic residues" evidence="1">
    <location>
        <begin position="193"/>
        <end position="218"/>
    </location>
</feature>
<accession>A0AAD7SJC9</accession>
<evidence type="ECO:0000313" key="2">
    <source>
        <dbReference type="EMBL" id="KAJ8403583.1"/>
    </source>
</evidence>
<dbReference type="AlphaFoldDB" id="A0AAD7SJC9"/>
<proteinExistence type="predicted"/>
<sequence length="218" mass="23755">MWSDTRRQTAGAPGSSTEANAQVYLTLVVFAIGAGERSTARPKGGALVTAKVIRSRFIQDSFRTAGADGNQWPDLASSQVRQGFVTEKGFHGNGASLLRRAFLVSLRNEKRRGAACRAFSPGLIPRGSPFSQGPPQKQPSSVRPRPPLNIAARNVTPEANSHHDPRRHLSGGCGPRNARTGPALEQCLTGPCPRERSRNEWRTREGSPDEHWDSRQLN</sequence>
<protein>
    <submittedName>
        <fullName evidence="2">Uncharacterized protein</fullName>
    </submittedName>
</protein>